<name>A0A6P7YG96_9AMPH</name>
<feature type="region of interest" description="Disordered" evidence="1">
    <location>
        <begin position="485"/>
        <end position="527"/>
    </location>
</feature>
<dbReference type="RefSeq" id="XP_030066447.1">
    <property type="nucleotide sequence ID" value="XM_030210587.1"/>
</dbReference>
<feature type="compositionally biased region" description="Basic and acidic residues" evidence="1">
    <location>
        <begin position="515"/>
        <end position="524"/>
    </location>
</feature>
<dbReference type="KEGG" id="muo:115474895"/>
<feature type="compositionally biased region" description="Basic and acidic residues" evidence="1">
    <location>
        <begin position="193"/>
        <end position="202"/>
    </location>
</feature>
<protein>
    <submittedName>
        <fullName evidence="3">Uncharacterized protein LOC115474895 isoform X1</fullName>
    </submittedName>
</protein>
<feature type="region of interest" description="Disordered" evidence="1">
    <location>
        <begin position="171"/>
        <end position="204"/>
    </location>
</feature>
<dbReference type="GeneID" id="115474895"/>
<reference evidence="3" key="1">
    <citation type="submission" date="2025-08" db="UniProtKB">
        <authorList>
            <consortium name="RefSeq"/>
        </authorList>
    </citation>
    <scope>IDENTIFICATION</scope>
</reference>
<gene>
    <name evidence="3" type="primary">LOC115474895</name>
</gene>
<evidence type="ECO:0000313" key="2">
    <source>
        <dbReference type="Proteomes" id="UP000515156"/>
    </source>
</evidence>
<feature type="compositionally biased region" description="Low complexity" evidence="1">
    <location>
        <begin position="624"/>
        <end position="636"/>
    </location>
</feature>
<evidence type="ECO:0000313" key="3">
    <source>
        <dbReference type="RefSeq" id="XP_030066447.1"/>
    </source>
</evidence>
<keyword evidence="2" id="KW-1185">Reference proteome</keyword>
<feature type="compositionally biased region" description="Polar residues" evidence="1">
    <location>
        <begin position="485"/>
        <end position="506"/>
    </location>
</feature>
<dbReference type="AlphaFoldDB" id="A0A6P7YG96"/>
<feature type="compositionally biased region" description="Basic and acidic residues" evidence="1">
    <location>
        <begin position="862"/>
        <end position="871"/>
    </location>
</feature>
<feature type="compositionally biased region" description="Basic and acidic residues" evidence="1">
    <location>
        <begin position="610"/>
        <end position="619"/>
    </location>
</feature>
<feature type="compositionally biased region" description="Polar residues" evidence="1">
    <location>
        <begin position="659"/>
        <end position="668"/>
    </location>
</feature>
<accession>A0A6P7YG96</accession>
<proteinExistence type="predicted"/>
<feature type="region of interest" description="Disordered" evidence="1">
    <location>
        <begin position="592"/>
        <end position="679"/>
    </location>
</feature>
<evidence type="ECO:0000256" key="1">
    <source>
        <dbReference type="SAM" id="MobiDB-lite"/>
    </source>
</evidence>
<dbReference type="InParanoid" id="A0A6P7YG96"/>
<feature type="region of interest" description="Disordered" evidence="1">
    <location>
        <begin position="842"/>
        <end position="871"/>
    </location>
</feature>
<dbReference type="OrthoDB" id="9909865at2759"/>
<sequence length="983" mass="107743">MDGKVLNLETKKMAVSKEAAELGNTWICDSPKSNKNVGVNAGSPQITMITSQGDSSNGTSVIPCEEGSNVFLADACQNILNVVNWEKNEQREEQAIPGELLNEEMQVEFIGHPLLVPRPPSDSCAFSCCPFPSLTFNMMALDALKVTNSYFSTPVSSQQIRKKHLTPVMEMDLESSSHETQKTEQTAEEDETKENKGKRDQFPDLFQYELPMSEDPHLYTPLYQSCFEAECLEIANQLQCSASDTRSPNAHGQNQTPKRKQGIVDVSTIENEILPYESTPFKSRSASEDALVLQPADRDHSDAKHTFFGNSILDLEKMNLELDVREPVCQVWERKLSEEPLPPTQVLKTLEELPSIDGIGVLGNTQDSANSNSRGQEKESLEIVTGPALKCTVDVQEPLERSVSAISKAHGSVNVTLNLSQKPQPEEQTGKPELNQTQLMYPLHYCSLSQCANLTVAYEMRTERLPEINTTHQLSTVLCHVITPGSNSSEGGFQEKTQGDSSSKESNGGFLPDVEQPHNTESTHNESLSLGSLTFGMTTLMTSTPLQGDVQFCFMKSIYGDSMQKDPNLSVSSVTEERCLDTMGNQKASCRKVAGTQESVPVNRKVTVQEPDRKPKLDSLPKTSSLPLRSQSSRRSLIPKTEIPARSMLPTSRRCLTLTVASEQQSSPKDFPLKGRGTSDMKPLARQSLGNIRPAFQRQSAASNRCSLAGVPPTGILCQIKEASLAKTSKAAHPNTKPPVPQLTSRFSKLPGHVSSQLSFGGRLSLGSAPRYKKTENVSVLTSVAGSKISGLEETRPATSQASSAAVCCAKRSSISSIKSSLGRRPAATGRNVTSIRDQTFRPHAAKKTHDSEQTPGPLAAETHKEQITETRESLTLPLVTDIEGDMARSQPILATSKEGKGKSQVSAGHQPCKECLQKESAKTELLHQLETVKKKLADREMLCRMHMERLQTLETTCESLKMKIHSMETSDDIKLPEETCKT</sequence>
<dbReference type="Proteomes" id="UP000515156">
    <property type="component" value="Chromosome 7"/>
</dbReference>
<organism evidence="2 3">
    <name type="scientific">Microcaecilia unicolor</name>
    <dbReference type="NCBI Taxonomy" id="1415580"/>
    <lineage>
        <taxon>Eukaryota</taxon>
        <taxon>Metazoa</taxon>
        <taxon>Chordata</taxon>
        <taxon>Craniata</taxon>
        <taxon>Vertebrata</taxon>
        <taxon>Euteleostomi</taxon>
        <taxon>Amphibia</taxon>
        <taxon>Gymnophiona</taxon>
        <taxon>Siphonopidae</taxon>
        <taxon>Microcaecilia</taxon>
    </lineage>
</organism>